<comment type="caution">
    <text evidence="1">The sequence shown here is derived from an EMBL/GenBank/DDBJ whole genome shotgun (WGS) entry which is preliminary data.</text>
</comment>
<gene>
    <name evidence="1" type="ORF">H9659_11540</name>
</gene>
<keyword evidence="2" id="KW-1185">Reference proteome</keyword>
<dbReference type="EMBL" id="JACSQY010000008">
    <property type="protein sequence ID" value="MBD7908965.1"/>
    <property type="molecule type" value="Genomic_DNA"/>
</dbReference>
<dbReference type="Proteomes" id="UP000659496">
    <property type="component" value="Unassembled WGS sequence"/>
</dbReference>
<dbReference type="RefSeq" id="WP_191690617.1">
    <property type="nucleotide sequence ID" value="NZ_JACSQY010000008.1"/>
</dbReference>
<dbReference type="InterPro" id="IPR017263">
    <property type="entry name" value="UCP037692"/>
</dbReference>
<dbReference type="Pfam" id="PF17277">
    <property type="entry name" value="DUF5342"/>
    <property type="match status" value="1"/>
</dbReference>
<protein>
    <submittedName>
        <fullName evidence="1">YheE family protein</fullName>
    </submittedName>
</protein>
<accession>A0ABR8PLF5</accession>
<reference evidence="1 2" key="1">
    <citation type="submission" date="2020-08" db="EMBL/GenBank/DDBJ databases">
        <title>A Genomic Blueprint of the Chicken Gut Microbiome.</title>
        <authorList>
            <person name="Gilroy R."/>
            <person name="Ravi A."/>
            <person name="Getino M."/>
            <person name="Pursley I."/>
            <person name="Horton D.L."/>
            <person name="Alikhan N.-F."/>
            <person name="Baker D."/>
            <person name="Gharbi K."/>
            <person name="Hall N."/>
            <person name="Watson M."/>
            <person name="Adriaenssens E.M."/>
            <person name="Foster-Nyarko E."/>
            <person name="Jarju S."/>
            <person name="Secka A."/>
            <person name="Antonio M."/>
            <person name="Oren A."/>
            <person name="Chaudhuri R."/>
            <person name="La Ragione R.M."/>
            <person name="Hildebrand F."/>
            <person name="Pallen M.J."/>
        </authorList>
    </citation>
    <scope>NUCLEOTIDE SEQUENCE [LARGE SCALE GENOMIC DNA]</scope>
    <source>
        <strain evidence="1 2">Sa3CUA8</strain>
    </source>
</reference>
<name>A0ABR8PLF5_9BACL</name>
<organism evidence="1 2">
    <name type="scientific">Sporosarcina gallistercoris</name>
    <dbReference type="NCBI Taxonomy" id="2762245"/>
    <lineage>
        <taxon>Bacteria</taxon>
        <taxon>Bacillati</taxon>
        <taxon>Bacillota</taxon>
        <taxon>Bacilli</taxon>
        <taxon>Bacillales</taxon>
        <taxon>Caryophanaceae</taxon>
        <taxon>Sporosarcina</taxon>
    </lineage>
</organism>
<sequence length="67" mass="7816">MLQHFRVQPMFEGGQLPGWTFSFQQGAERFTGDYMPDGTIKWTSTTPADEESVKKMVHELMTFHVYE</sequence>
<evidence type="ECO:0000313" key="1">
    <source>
        <dbReference type="EMBL" id="MBD7908965.1"/>
    </source>
</evidence>
<proteinExistence type="predicted"/>
<evidence type="ECO:0000313" key="2">
    <source>
        <dbReference type="Proteomes" id="UP000659496"/>
    </source>
</evidence>